<dbReference type="PANTHER" id="PTHR11783">
    <property type="entry name" value="SULFOTRANSFERASE SULT"/>
    <property type="match status" value="1"/>
</dbReference>
<dbReference type="EMBL" id="JBHSFV010000005">
    <property type="protein sequence ID" value="MFC4634276.1"/>
    <property type="molecule type" value="Genomic_DNA"/>
</dbReference>
<gene>
    <name evidence="4" type="ORF">ACFO3O_10180</name>
</gene>
<name>A0ABV9HY62_9FLAO</name>
<dbReference type="Pfam" id="PF00685">
    <property type="entry name" value="Sulfotransfer_1"/>
    <property type="match status" value="1"/>
</dbReference>
<dbReference type="Proteomes" id="UP001596043">
    <property type="component" value="Unassembled WGS sequence"/>
</dbReference>
<proteinExistence type="inferred from homology"/>
<feature type="domain" description="Sulfotransferase" evidence="3">
    <location>
        <begin position="33"/>
        <end position="203"/>
    </location>
</feature>
<comment type="caution">
    <text evidence="4">The sequence shown here is derived from an EMBL/GenBank/DDBJ whole genome shotgun (WGS) entry which is preliminary data.</text>
</comment>
<evidence type="ECO:0000313" key="4">
    <source>
        <dbReference type="EMBL" id="MFC4634276.1"/>
    </source>
</evidence>
<dbReference type="SUPFAM" id="SSF52540">
    <property type="entry name" value="P-loop containing nucleoside triphosphate hydrolases"/>
    <property type="match status" value="1"/>
</dbReference>
<organism evidence="4 5">
    <name type="scientific">Dokdonia ponticola</name>
    <dbReference type="NCBI Taxonomy" id="2041041"/>
    <lineage>
        <taxon>Bacteria</taxon>
        <taxon>Pseudomonadati</taxon>
        <taxon>Bacteroidota</taxon>
        <taxon>Flavobacteriia</taxon>
        <taxon>Flavobacteriales</taxon>
        <taxon>Flavobacteriaceae</taxon>
        <taxon>Dokdonia</taxon>
    </lineage>
</organism>
<evidence type="ECO:0000256" key="2">
    <source>
        <dbReference type="ARBA" id="ARBA00022679"/>
    </source>
</evidence>
<dbReference type="InterPro" id="IPR027417">
    <property type="entry name" value="P-loop_NTPase"/>
</dbReference>
<keyword evidence="2" id="KW-0808">Transferase</keyword>
<evidence type="ECO:0000313" key="5">
    <source>
        <dbReference type="Proteomes" id="UP001596043"/>
    </source>
</evidence>
<protein>
    <submittedName>
        <fullName evidence="4">Sulfotransferase domain-containing protein</fullName>
    </submittedName>
</protein>
<evidence type="ECO:0000256" key="1">
    <source>
        <dbReference type="ARBA" id="ARBA00005771"/>
    </source>
</evidence>
<reference evidence="5" key="1">
    <citation type="journal article" date="2019" name="Int. J. Syst. Evol. Microbiol.">
        <title>The Global Catalogue of Microorganisms (GCM) 10K type strain sequencing project: providing services to taxonomists for standard genome sequencing and annotation.</title>
        <authorList>
            <consortium name="The Broad Institute Genomics Platform"/>
            <consortium name="The Broad Institute Genome Sequencing Center for Infectious Disease"/>
            <person name="Wu L."/>
            <person name="Ma J."/>
        </authorList>
    </citation>
    <scope>NUCLEOTIDE SEQUENCE [LARGE SCALE GENOMIC DNA]</scope>
    <source>
        <strain evidence="5">YJ-61-S</strain>
    </source>
</reference>
<dbReference type="InterPro" id="IPR000863">
    <property type="entry name" value="Sulfotransferase_dom"/>
</dbReference>
<evidence type="ECO:0000259" key="3">
    <source>
        <dbReference type="Pfam" id="PF00685"/>
    </source>
</evidence>
<dbReference type="Gene3D" id="3.40.50.300">
    <property type="entry name" value="P-loop containing nucleotide triphosphate hydrolases"/>
    <property type="match status" value="1"/>
</dbReference>
<dbReference type="RefSeq" id="WP_379978500.1">
    <property type="nucleotide sequence ID" value="NZ_JBHSFV010000005.1"/>
</dbReference>
<keyword evidence="5" id="KW-1185">Reference proteome</keyword>
<accession>A0ABV9HY62</accession>
<sequence length="227" mass="26214">MIWLSSFPRSGNTFFRNILFEVYGIPSGYYHLGKKKKLDSDFASFAVVKTHLLPHQLPKEYQSVASIYLIRDGRDACVSLAHHRKELKKIKKNYFLTLCEVILGIGGSFSGGWSRHVKEWGNSATIIIKYEDLIKDPIAQVERLRSIMHLPEPQTEKLPTFQSQKKGLSQYGNGDTTNASIKKDEANKFYRRGIVGSYKDEMPILLQALFWLKHSKQMKAYEYYKNK</sequence>
<comment type="similarity">
    <text evidence="1">Belongs to the sulfotransferase 1 family.</text>
</comment>